<protein>
    <submittedName>
        <fullName evidence="1">Uncharacterized protein</fullName>
    </submittedName>
</protein>
<sequence>MDSNDFDLSADDFIAVDIYHQTLDEMYDKVMFWGGQLFRKSKNDLWEISEKDRNPQLIQSVLDEFQSSFVAPLLADMNLDPYEMPTNFSKSRKQELLDYLRTSCSWAILSRRASEAGDEHKGWVCMCHAQFWLGRARQVSHLPTTVKRIASASGRKGSDKRDEKYRRLRELARDLAAAGNYPSKRNAALSIKETVLKESVARKVNMSEAQAEKTITGWLEGMTFARKKVTR</sequence>
<dbReference type="Proteomes" id="UP000237686">
    <property type="component" value="Unassembled WGS sequence"/>
</dbReference>
<dbReference type="RefSeq" id="WP_105767725.1">
    <property type="nucleotide sequence ID" value="NZ_PVFZ01000010.1"/>
</dbReference>
<evidence type="ECO:0000313" key="1">
    <source>
        <dbReference type="EMBL" id="PRF27114.1"/>
    </source>
</evidence>
<proteinExistence type="predicted"/>
<comment type="caution">
    <text evidence="1">The sequence shown here is derived from an EMBL/GenBank/DDBJ whole genome shotgun (WGS) entry which is preliminary data.</text>
</comment>
<dbReference type="AlphaFoldDB" id="A0A8E2UTC4"/>
<accession>A0A8E2UTC4</accession>
<reference evidence="1 2" key="1">
    <citation type="submission" date="2018-03" db="EMBL/GenBank/DDBJ databases">
        <authorList>
            <person name="Nguyen K."/>
            <person name="Fouts D."/>
            <person name="Sutton G."/>
        </authorList>
    </citation>
    <scope>NUCLEOTIDE SEQUENCE [LARGE SCALE GENOMIC DNA]</scope>
    <source>
        <strain evidence="1 2">AU17135</strain>
    </source>
</reference>
<name>A0A8E2UTC4_9BURK</name>
<dbReference type="EMBL" id="PVFZ01000010">
    <property type="protein sequence ID" value="PRF27114.1"/>
    <property type="molecule type" value="Genomic_DNA"/>
</dbReference>
<organism evidence="1 2">
    <name type="scientific">Burkholderia multivorans</name>
    <dbReference type="NCBI Taxonomy" id="87883"/>
    <lineage>
        <taxon>Bacteria</taxon>
        <taxon>Pseudomonadati</taxon>
        <taxon>Pseudomonadota</taxon>
        <taxon>Betaproteobacteria</taxon>
        <taxon>Burkholderiales</taxon>
        <taxon>Burkholderiaceae</taxon>
        <taxon>Burkholderia</taxon>
        <taxon>Burkholderia cepacia complex</taxon>
    </lineage>
</organism>
<gene>
    <name evidence="1" type="ORF">C6P98_04655</name>
</gene>
<evidence type="ECO:0000313" key="2">
    <source>
        <dbReference type="Proteomes" id="UP000237686"/>
    </source>
</evidence>